<sequence length="373" mass="41124">MADDRPRLRLRRKSAPGRNDPGMLPIANILDLPVSLLRSILEASSLAELAAYQLVNRQCQQTLRSITREATVPFNVFLLIDNASAGLEVCELCAFRSQSWSPTRPFTISVKLPSSELDVWMDRLTQLCPCRVLGVPRFELTGVAGVSELSELKFLGAQLGQVKHVRLESLEEEDVTRFASLLPSMPLESLQIKDFAIDRPTPSTLSPILGVLPATCVQLDLCYVLPALPALAMLPATVQRIGTLVVMDEIFYYSRKVGMSLSLFAQRLPTVATITEVKLVLGPGHYEEPSWPVDGAHIFVTALRAKLPNLERIRMKVHAESVAAPPLVPILLALHASGIDTQLYLEAQPPLRDVLCSHANMKCTNKVTFLEAF</sequence>
<keyword evidence="2" id="KW-1185">Reference proteome</keyword>
<proteinExistence type="predicted"/>
<protein>
    <submittedName>
        <fullName evidence="1">Ctse protein</fullName>
    </submittedName>
</protein>
<dbReference type="AlphaFoldDB" id="A0A812M0N6"/>
<dbReference type="Proteomes" id="UP000604046">
    <property type="component" value="Unassembled WGS sequence"/>
</dbReference>
<dbReference type="EMBL" id="CAJNDS010001158">
    <property type="protein sequence ID" value="CAE7250032.1"/>
    <property type="molecule type" value="Genomic_DNA"/>
</dbReference>
<comment type="caution">
    <text evidence="1">The sequence shown here is derived from an EMBL/GenBank/DDBJ whole genome shotgun (WGS) entry which is preliminary data.</text>
</comment>
<organism evidence="1 2">
    <name type="scientific">Symbiodinium natans</name>
    <dbReference type="NCBI Taxonomy" id="878477"/>
    <lineage>
        <taxon>Eukaryota</taxon>
        <taxon>Sar</taxon>
        <taxon>Alveolata</taxon>
        <taxon>Dinophyceae</taxon>
        <taxon>Suessiales</taxon>
        <taxon>Symbiodiniaceae</taxon>
        <taxon>Symbiodinium</taxon>
    </lineage>
</organism>
<evidence type="ECO:0000313" key="2">
    <source>
        <dbReference type="Proteomes" id="UP000604046"/>
    </source>
</evidence>
<gene>
    <name evidence="1" type="primary">Ctse</name>
    <name evidence="1" type="ORF">SNAT2548_LOCUS12251</name>
</gene>
<evidence type="ECO:0000313" key="1">
    <source>
        <dbReference type="EMBL" id="CAE7250032.1"/>
    </source>
</evidence>
<dbReference type="OrthoDB" id="10355186at2759"/>
<accession>A0A812M0N6</accession>
<reference evidence="1" key="1">
    <citation type="submission" date="2021-02" db="EMBL/GenBank/DDBJ databases">
        <authorList>
            <person name="Dougan E. K."/>
            <person name="Rhodes N."/>
            <person name="Thang M."/>
            <person name="Chan C."/>
        </authorList>
    </citation>
    <scope>NUCLEOTIDE SEQUENCE</scope>
</reference>
<name>A0A812M0N6_9DINO</name>